<dbReference type="GO" id="GO:0009102">
    <property type="term" value="P:biotin biosynthetic process"/>
    <property type="evidence" value="ECO:0007669"/>
    <property type="project" value="TreeGrafter"/>
</dbReference>
<gene>
    <name evidence="7" type="ORF">EDS130_LOCUS42516</name>
</gene>
<dbReference type="Proteomes" id="UP000663852">
    <property type="component" value="Unassembled WGS sequence"/>
</dbReference>
<dbReference type="Gene3D" id="3.90.1150.10">
    <property type="entry name" value="Aspartate Aminotransferase, domain 1"/>
    <property type="match status" value="2"/>
</dbReference>
<evidence type="ECO:0000313" key="8">
    <source>
        <dbReference type="Proteomes" id="UP000663852"/>
    </source>
</evidence>
<dbReference type="Gene3D" id="3.40.640.10">
    <property type="entry name" value="Type I PLP-dependent aspartate aminotransferase-like (Major domain)"/>
    <property type="match status" value="2"/>
</dbReference>
<comment type="caution">
    <text evidence="7">The sequence shown here is derived from an EMBL/GenBank/DDBJ whole genome shotgun (WGS) entry which is preliminary data.</text>
</comment>
<name>A0A815T6Z5_ADIRI</name>
<dbReference type="PANTHER" id="PTHR13693:SF100">
    <property type="entry name" value="8-AMINO-7-OXONONANOATE SYNTHASE"/>
    <property type="match status" value="1"/>
</dbReference>
<dbReference type="PANTHER" id="PTHR13693">
    <property type="entry name" value="CLASS II AMINOTRANSFERASE/8-AMINO-7-OXONONANOATE SYNTHASE"/>
    <property type="match status" value="1"/>
</dbReference>
<dbReference type="EMBL" id="CAJNOJ010000626">
    <property type="protein sequence ID" value="CAF1499143.1"/>
    <property type="molecule type" value="Genomic_DNA"/>
</dbReference>
<dbReference type="InterPro" id="IPR015422">
    <property type="entry name" value="PyrdxlP-dep_Trfase_small"/>
</dbReference>
<keyword evidence="5" id="KW-0012">Acyltransferase</keyword>
<evidence type="ECO:0000256" key="4">
    <source>
        <dbReference type="ARBA" id="ARBA00022898"/>
    </source>
</evidence>
<dbReference type="GO" id="GO:0030170">
    <property type="term" value="F:pyridoxal phosphate binding"/>
    <property type="evidence" value="ECO:0007669"/>
    <property type="project" value="InterPro"/>
</dbReference>
<keyword evidence="4" id="KW-0663">Pyridoxal phosphate</keyword>
<evidence type="ECO:0000256" key="3">
    <source>
        <dbReference type="ARBA" id="ARBA00022679"/>
    </source>
</evidence>
<dbReference type="Pfam" id="PF00155">
    <property type="entry name" value="Aminotran_1_2"/>
    <property type="match status" value="1"/>
</dbReference>
<dbReference type="AlphaFoldDB" id="A0A815T6Z5"/>
<accession>A0A815T6Z5</accession>
<evidence type="ECO:0000259" key="6">
    <source>
        <dbReference type="Pfam" id="PF00155"/>
    </source>
</evidence>
<comment type="cofactor">
    <cofactor evidence="1">
        <name>pyridoxal 5'-phosphate</name>
        <dbReference type="ChEBI" id="CHEBI:597326"/>
    </cofactor>
</comment>
<feature type="domain" description="Aminotransferase class I/classII large" evidence="6">
    <location>
        <begin position="222"/>
        <end position="459"/>
    </location>
</feature>
<evidence type="ECO:0000256" key="1">
    <source>
        <dbReference type="ARBA" id="ARBA00001933"/>
    </source>
</evidence>
<dbReference type="InterPro" id="IPR004839">
    <property type="entry name" value="Aminotransferase_I/II_large"/>
</dbReference>
<dbReference type="OrthoDB" id="9988688at2759"/>
<protein>
    <recommendedName>
        <fullName evidence="6">Aminotransferase class I/classII large domain-containing protein</fullName>
    </recommendedName>
</protein>
<proteinExistence type="inferred from homology"/>
<organism evidence="7 8">
    <name type="scientific">Adineta ricciae</name>
    <name type="common">Rotifer</name>
    <dbReference type="NCBI Taxonomy" id="249248"/>
    <lineage>
        <taxon>Eukaryota</taxon>
        <taxon>Metazoa</taxon>
        <taxon>Spiralia</taxon>
        <taxon>Gnathifera</taxon>
        <taxon>Rotifera</taxon>
        <taxon>Eurotatoria</taxon>
        <taxon>Bdelloidea</taxon>
        <taxon>Adinetida</taxon>
        <taxon>Adinetidae</taxon>
        <taxon>Adineta</taxon>
    </lineage>
</organism>
<evidence type="ECO:0000256" key="2">
    <source>
        <dbReference type="ARBA" id="ARBA00008392"/>
    </source>
</evidence>
<dbReference type="InterPro" id="IPR015424">
    <property type="entry name" value="PyrdxlP-dep_Trfase"/>
</dbReference>
<evidence type="ECO:0000313" key="7">
    <source>
        <dbReference type="EMBL" id="CAF1499143.1"/>
    </source>
</evidence>
<evidence type="ECO:0000256" key="5">
    <source>
        <dbReference type="ARBA" id="ARBA00023315"/>
    </source>
</evidence>
<dbReference type="InterPro" id="IPR015421">
    <property type="entry name" value="PyrdxlP-dep_Trfase_major"/>
</dbReference>
<dbReference type="SUPFAM" id="SSF53383">
    <property type="entry name" value="PLP-dependent transferases"/>
    <property type="match status" value="1"/>
</dbReference>
<sequence>MFRHVYNRVRFNYLAATVDQQLLYYGGTYVGIPPSLGLSTVSVDQIRKREGFIEWLSLAHPHRINIHLDNNDYLHLSFDPELVVSDAQIFDTLRHYSKNPNNDSSKFMESEADSVHPTQGSDNIMSGVFLQKDCLQDQISDLLAKQILGKETLVIPAKTHIYIDTAAHESLWQGASRGIIHKIKHNSLDDLEENLRKFGSGIIVVDSLYSGKAAHESLWQGASRGIIHKIKHNSLEDLEQNLRRFGSGIIVVDSLYSAKGSIANLVQLCNLKERYDCLLVVDESHSIGLYGPHGRGLAAMANVTDRIDFITGSLAKAYCVRAGFIAGRSQEVLYVREISSQSIFSSALMTWDLQRLRRAISIIYNADSKRKRLMDIATAVRHAAVSLKFDVEQSPFPSPILCLIGGPNEFSKKLQIYFENEGISGAIFIAPATPATRSILRLTLHAALSNEDVTRIISTLELIAQSHRADLPYTFLKY</sequence>
<keyword evidence="3" id="KW-0808">Transferase</keyword>
<reference evidence="7" key="1">
    <citation type="submission" date="2021-02" db="EMBL/GenBank/DDBJ databases">
        <authorList>
            <person name="Nowell W R."/>
        </authorList>
    </citation>
    <scope>NUCLEOTIDE SEQUENCE</scope>
</reference>
<dbReference type="InterPro" id="IPR050087">
    <property type="entry name" value="AON_synthase_class-II"/>
</dbReference>
<comment type="similarity">
    <text evidence="2">Belongs to the class-II pyridoxal-phosphate-dependent aminotransferase family.</text>
</comment>
<dbReference type="GO" id="GO:0008710">
    <property type="term" value="F:8-amino-7-oxononanoate synthase activity"/>
    <property type="evidence" value="ECO:0007669"/>
    <property type="project" value="TreeGrafter"/>
</dbReference>